<sequence>MSEVWRTHAFREGNSRTTITFLSEFAHYKGIPLDTSLFVKHAGYMRKALVASVFEDEGLEKKRNYQYLEKILKDAILQGEGT</sequence>
<dbReference type="InterPro" id="IPR036597">
    <property type="entry name" value="Fido-like_dom_sf"/>
</dbReference>
<dbReference type="Proteomes" id="UP000267430">
    <property type="component" value="Unassembled WGS sequence"/>
</dbReference>
<proteinExistence type="predicted"/>
<dbReference type="AlphaFoldDB" id="A0A433HVR2"/>
<dbReference type="PROSITE" id="PS51459">
    <property type="entry name" value="FIDO"/>
    <property type="match status" value="1"/>
</dbReference>
<name>A0A433HVR2_9BACI</name>
<dbReference type="OrthoDB" id="9813719at2"/>
<gene>
    <name evidence="2" type="ORF">ELQ35_01875</name>
</gene>
<evidence type="ECO:0000313" key="2">
    <source>
        <dbReference type="EMBL" id="RUQ32412.1"/>
    </source>
</evidence>
<keyword evidence="3" id="KW-1185">Reference proteome</keyword>
<organism evidence="2 3">
    <name type="scientific">Peribacillus cavernae</name>
    <dbReference type="NCBI Taxonomy" id="1674310"/>
    <lineage>
        <taxon>Bacteria</taxon>
        <taxon>Bacillati</taxon>
        <taxon>Bacillota</taxon>
        <taxon>Bacilli</taxon>
        <taxon>Bacillales</taxon>
        <taxon>Bacillaceae</taxon>
        <taxon>Peribacillus</taxon>
    </lineage>
</organism>
<evidence type="ECO:0000313" key="3">
    <source>
        <dbReference type="Proteomes" id="UP000267430"/>
    </source>
</evidence>
<dbReference type="SUPFAM" id="SSF140931">
    <property type="entry name" value="Fic-like"/>
    <property type="match status" value="1"/>
</dbReference>
<protein>
    <recommendedName>
        <fullName evidence="1">Fido domain-containing protein</fullName>
    </recommendedName>
</protein>
<reference evidence="2 3" key="1">
    <citation type="submission" date="2018-12" db="EMBL/GenBank/DDBJ databases">
        <title>Bacillus chawlae sp. nov., Bacillus glennii sp. nov., and Bacillus saganii sp. nov. Isolated from the Vehicle Assembly Building at Kennedy Space Center where the Viking Spacecraft were Assembled.</title>
        <authorList>
            <person name="Seuylemezian A."/>
            <person name="Vaishampayan P."/>
        </authorList>
    </citation>
    <scope>NUCLEOTIDE SEQUENCE [LARGE SCALE GENOMIC DNA]</scope>
    <source>
        <strain evidence="2 3">L5</strain>
    </source>
</reference>
<feature type="domain" description="Fido" evidence="1">
    <location>
        <begin position="1"/>
        <end position="74"/>
    </location>
</feature>
<comment type="caution">
    <text evidence="2">The sequence shown here is derived from an EMBL/GenBank/DDBJ whole genome shotgun (WGS) entry which is preliminary data.</text>
</comment>
<evidence type="ECO:0000259" key="1">
    <source>
        <dbReference type="PROSITE" id="PS51459"/>
    </source>
</evidence>
<dbReference type="Gene3D" id="1.10.3290.10">
    <property type="entry name" value="Fido-like domain"/>
    <property type="match status" value="1"/>
</dbReference>
<dbReference type="EMBL" id="RYZZ01000002">
    <property type="protein sequence ID" value="RUQ32412.1"/>
    <property type="molecule type" value="Genomic_DNA"/>
</dbReference>
<dbReference type="InterPro" id="IPR003812">
    <property type="entry name" value="Fido"/>
</dbReference>
<dbReference type="RefSeq" id="WP_126863172.1">
    <property type="nucleotide sequence ID" value="NZ_JAUSTX010000021.1"/>
</dbReference>
<accession>A0A433HVR2</accession>